<keyword evidence="2" id="KW-1185">Reference proteome</keyword>
<evidence type="ECO:0000313" key="2">
    <source>
        <dbReference type="Proteomes" id="UP000006729"/>
    </source>
</evidence>
<reference evidence="1 2" key="1">
    <citation type="journal article" date="2006" name="Science">
        <title>The genome of black cottonwood, Populus trichocarpa (Torr. &amp; Gray).</title>
        <authorList>
            <person name="Tuskan G.A."/>
            <person name="Difazio S."/>
            <person name="Jansson S."/>
            <person name="Bohlmann J."/>
            <person name="Grigoriev I."/>
            <person name="Hellsten U."/>
            <person name="Putnam N."/>
            <person name="Ralph S."/>
            <person name="Rombauts S."/>
            <person name="Salamov A."/>
            <person name="Schein J."/>
            <person name="Sterck L."/>
            <person name="Aerts A."/>
            <person name="Bhalerao R.R."/>
            <person name="Bhalerao R.P."/>
            <person name="Blaudez D."/>
            <person name="Boerjan W."/>
            <person name="Brun A."/>
            <person name="Brunner A."/>
            <person name="Busov V."/>
            <person name="Campbell M."/>
            <person name="Carlson J."/>
            <person name="Chalot M."/>
            <person name="Chapman J."/>
            <person name="Chen G.L."/>
            <person name="Cooper D."/>
            <person name="Coutinho P.M."/>
            <person name="Couturier J."/>
            <person name="Covert S."/>
            <person name="Cronk Q."/>
            <person name="Cunningham R."/>
            <person name="Davis J."/>
            <person name="Degroeve S."/>
            <person name="Dejardin A."/>
            <person name="Depamphilis C."/>
            <person name="Detter J."/>
            <person name="Dirks B."/>
            <person name="Dubchak I."/>
            <person name="Duplessis S."/>
            <person name="Ehlting J."/>
            <person name="Ellis B."/>
            <person name="Gendler K."/>
            <person name="Goodstein D."/>
            <person name="Gribskov M."/>
            <person name="Grimwood J."/>
            <person name="Groover A."/>
            <person name="Gunter L."/>
            <person name="Hamberger B."/>
            <person name="Heinze B."/>
            <person name="Helariutta Y."/>
            <person name="Henrissat B."/>
            <person name="Holligan D."/>
            <person name="Holt R."/>
            <person name="Huang W."/>
            <person name="Islam-Faridi N."/>
            <person name="Jones S."/>
            <person name="Jones-Rhoades M."/>
            <person name="Jorgensen R."/>
            <person name="Joshi C."/>
            <person name="Kangasjarvi J."/>
            <person name="Karlsson J."/>
            <person name="Kelleher C."/>
            <person name="Kirkpatrick R."/>
            <person name="Kirst M."/>
            <person name="Kohler A."/>
            <person name="Kalluri U."/>
            <person name="Larimer F."/>
            <person name="Leebens-Mack J."/>
            <person name="Leple J.C."/>
            <person name="Locascio P."/>
            <person name="Lou Y."/>
            <person name="Lucas S."/>
            <person name="Martin F."/>
            <person name="Montanini B."/>
            <person name="Napoli C."/>
            <person name="Nelson D.R."/>
            <person name="Nelson C."/>
            <person name="Nieminen K."/>
            <person name="Nilsson O."/>
            <person name="Pereda V."/>
            <person name="Peter G."/>
            <person name="Philippe R."/>
            <person name="Pilate G."/>
            <person name="Poliakov A."/>
            <person name="Razumovskaya J."/>
            <person name="Richardson P."/>
            <person name="Rinaldi C."/>
            <person name="Ritland K."/>
            <person name="Rouze P."/>
            <person name="Ryaboy D."/>
            <person name="Schmutz J."/>
            <person name="Schrader J."/>
            <person name="Segerman B."/>
            <person name="Shin H."/>
            <person name="Siddiqui A."/>
            <person name="Sterky F."/>
            <person name="Terry A."/>
            <person name="Tsai C.J."/>
            <person name="Uberbacher E."/>
            <person name="Unneberg P."/>
            <person name="Vahala J."/>
            <person name="Wall K."/>
            <person name="Wessler S."/>
            <person name="Yang G."/>
            <person name="Yin T."/>
            <person name="Douglas C."/>
            <person name="Marra M."/>
            <person name="Sandberg G."/>
            <person name="Van de Peer Y."/>
            <person name="Rokhsar D."/>
        </authorList>
    </citation>
    <scope>NUCLEOTIDE SEQUENCE [LARGE SCALE GENOMIC DNA]</scope>
    <source>
        <strain evidence="2">cv. Nisqually</strain>
    </source>
</reference>
<organism evidence="1 2">
    <name type="scientific">Populus trichocarpa</name>
    <name type="common">Western balsam poplar</name>
    <name type="synonym">Populus balsamifera subsp. trichocarpa</name>
    <dbReference type="NCBI Taxonomy" id="3694"/>
    <lineage>
        <taxon>Eukaryota</taxon>
        <taxon>Viridiplantae</taxon>
        <taxon>Streptophyta</taxon>
        <taxon>Embryophyta</taxon>
        <taxon>Tracheophyta</taxon>
        <taxon>Spermatophyta</taxon>
        <taxon>Magnoliopsida</taxon>
        <taxon>eudicotyledons</taxon>
        <taxon>Gunneridae</taxon>
        <taxon>Pentapetalae</taxon>
        <taxon>rosids</taxon>
        <taxon>fabids</taxon>
        <taxon>Malpighiales</taxon>
        <taxon>Salicaceae</taxon>
        <taxon>Saliceae</taxon>
        <taxon>Populus</taxon>
    </lineage>
</organism>
<dbReference type="EMBL" id="CM009308">
    <property type="protein sequence ID" value="KAI9377033.1"/>
    <property type="molecule type" value="Genomic_DNA"/>
</dbReference>
<gene>
    <name evidence="1" type="ORF">POPTR_019G014352v4</name>
</gene>
<protein>
    <submittedName>
        <fullName evidence="1">Uncharacterized protein</fullName>
    </submittedName>
</protein>
<evidence type="ECO:0000313" key="1">
    <source>
        <dbReference type="EMBL" id="KAI9377033.1"/>
    </source>
</evidence>
<sequence length="782" mass="89635">MVFDNGRSSPNHWHLWDGGVGKTTILQHIHNELLQRPDICDNVWWVTVSQDFSINRLQNLIAKRLDLNLSSEDDDLLGAAELSEELRKKQKWILILDDLWNNFELHKVGIPEKLEGCKLIMTTRSETVCHRMVCQHKIKVKPLSNGEAWTLFMEKFRRDVALSPEVEGIAKVVARECAGLPLRIITVIGSLRGVDDLHEWRNTLNKLRESEFRDKEVFKLLRFSYDRLGDLALQQCLLYCALFPEDHRIQRERLIGYLIDEGIIKVKRSRGDAFDEGHTMLNRLENVCLLKNAKMMHVACRFVKMHDLIRDMAIHILLESPQYMVKAGAQLKELPDAEEWTKNLTIVSLMQNRFKEIPSSHSPRCPYLSTLLLYQNHGLGFIADSFFKQLHGLKVLDLSCTGIENLPDSVSDLVSLTALLLNDCKKLRHVPSLKKLRALKRLDLFQTFLDWMPHGMECLTNLRYLRMNGCGEKEFSSGILPKLSHLQVFGLEETLIDRRYAPITVKGKEVGSLRNLETLECHFEGFFDFMEYLRSRDGIQSLSTYKILVGMVDYWADIDDFPSKTVRLGNLSINKDGDFQVKFLNDIQGLDCERIDARSLCDVLSLENATELEEIIIEDCNSMESLVSSSWFSSAPPPLPSYKGMFSGLKVFYFSRCNSMKKLFPLVLLPKLVNLESIGVSECEKMEEIIGTTDEEDEESSTSNPITELTLPKLRTLEVRALPELKSICSAKLICISLEHISVTRCEKLKRMPICLPLLEHIVNPSVVRILIDCKLKFAHIQ</sequence>
<name>A0ACC0RIU9_POPTR</name>
<comment type="caution">
    <text evidence="1">The sequence shown here is derived from an EMBL/GenBank/DDBJ whole genome shotgun (WGS) entry which is preliminary data.</text>
</comment>
<dbReference type="Proteomes" id="UP000006729">
    <property type="component" value="Chromosome 19"/>
</dbReference>
<proteinExistence type="predicted"/>
<accession>A0ACC0RIU9</accession>